<dbReference type="AlphaFoldDB" id="A0ABD3XI74"/>
<protein>
    <submittedName>
        <fullName evidence="1">Uncharacterized protein</fullName>
    </submittedName>
</protein>
<comment type="caution">
    <text evidence="1">The sequence shown here is derived from an EMBL/GenBank/DDBJ whole genome shotgun (WGS) entry which is preliminary data.</text>
</comment>
<sequence length="321" mass="36775">MDVMPQQAQDFYSRTPRKVTYESPFCRSFETPALSPRQTDAINGCLNDESRKSPIKLQQSLADKLSNFSRDSYKDHPMLGDDSDWMLAERIQPRSPPASPEITSCQGNSNAFRFSPYNYSNDENSSWPPFKFANVSREASKKRLFTVDSVTGMDEDRRSKASSFSLNREQFATCACLPCRDNMATADIEQTKSIVDIGTESHKRKLDDEECFATPKKHPRKDWMREFGLRYLKQLKADVNTLRMQLKKPSLEVLKPVDCTCAIMEHHFLQMAESAYRSLRRIDCSPGGFQQFKSELLQTNAVIQDSLQVLQNIKSFCDHTC</sequence>
<evidence type="ECO:0000313" key="1">
    <source>
        <dbReference type="EMBL" id="KAL3885435.1"/>
    </source>
</evidence>
<name>A0ABD3XI74_SINWO</name>
<proteinExistence type="predicted"/>
<keyword evidence="2" id="KW-1185">Reference proteome</keyword>
<organism evidence="1 2">
    <name type="scientific">Sinanodonta woodiana</name>
    <name type="common">Chinese pond mussel</name>
    <name type="synonym">Anodonta woodiana</name>
    <dbReference type="NCBI Taxonomy" id="1069815"/>
    <lineage>
        <taxon>Eukaryota</taxon>
        <taxon>Metazoa</taxon>
        <taxon>Spiralia</taxon>
        <taxon>Lophotrochozoa</taxon>
        <taxon>Mollusca</taxon>
        <taxon>Bivalvia</taxon>
        <taxon>Autobranchia</taxon>
        <taxon>Heteroconchia</taxon>
        <taxon>Palaeoheterodonta</taxon>
        <taxon>Unionida</taxon>
        <taxon>Unionoidea</taxon>
        <taxon>Unionidae</taxon>
        <taxon>Unioninae</taxon>
        <taxon>Sinanodonta</taxon>
    </lineage>
</organism>
<reference evidence="1 2" key="1">
    <citation type="submission" date="2024-11" db="EMBL/GenBank/DDBJ databases">
        <title>Chromosome-level genome assembly of the freshwater bivalve Anodonta woodiana.</title>
        <authorList>
            <person name="Chen X."/>
        </authorList>
    </citation>
    <scope>NUCLEOTIDE SEQUENCE [LARGE SCALE GENOMIC DNA]</scope>
    <source>
        <strain evidence="1">MN2024</strain>
        <tissue evidence="1">Gills</tissue>
    </source>
</reference>
<accession>A0ABD3XI74</accession>
<gene>
    <name evidence="1" type="ORF">ACJMK2_025492</name>
</gene>
<dbReference type="EMBL" id="JBJQND010000002">
    <property type="protein sequence ID" value="KAL3885435.1"/>
    <property type="molecule type" value="Genomic_DNA"/>
</dbReference>
<dbReference type="Proteomes" id="UP001634394">
    <property type="component" value="Unassembled WGS sequence"/>
</dbReference>
<evidence type="ECO:0000313" key="2">
    <source>
        <dbReference type="Proteomes" id="UP001634394"/>
    </source>
</evidence>